<gene>
    <name evidence="1" type="ORF">GCM10007423_02300</name>
</gene>
<dbReference type="Proteomes" id="UP000600214">
    <property type="component" value="Unassembled WGS sequence"/>
</dbReference>
<evidence type="ECO:0000313" key="2">
    <source>
        <dbReference type="Proteomes" id="UP000600214"/>
    </source>
</evidence>
<dbReference type="InterPro" id="IPR034660">
    <property type="entry name" value="DinB/YfiT-like"/>
</dbReference>
<dbReference type="PANTHER" id="PTHR39473:SF1">
    <property type="entry name" value="DINB-LIKE DOMAIN-CONTAINING PROTEIN"/>
    <property type="match status" value="1"/>
</dbReference>
<dbReference type="EMBL" id="BMIA01000001">
    <property type="protein sequence ID" value="GGH21281.1"/>
    <property type="molecule type" value="Genomic_DNA"/>
</dbReference>
<evidence type="ECO:0008006" key="3">
    <source>
        <dbReference type="Google" id="ProtNLM"/>
    </source>
</evidence>
<reference evidence="2" key="1">
    <citation type="journal article" date="2019" name="Int. J. Syst. Evol. Microbiol.">
        <title>The Global Catalogue of Microorganisms (GCM) 10K type strain sequencing project: providing services to taxonomists for standard genome sequencing and annotation.</title>
        <authorList>
            <consortium name="The Broad Institute Genomics Platform"/>
            <consortium name="The Broad Institute Genome Sequencing Center for Infectious Disease"/>
            <person name="Wu L."/>
            <person name="Ma J."/>
        </authorList>
    </citation>
    <scope>NUCLEOTIDE SEQUENCE [LARGE SCALE GENOMIC DNA]</scope>
    <source>
        <strain evidence="2">CGMCC 1.15288</strain>
    </source>
</reference>
<protein>
    <recommendedName>
        <fullName evidence="3">DinB family protein</fullName>
    </recommendedName>
</protein>
<organism evidence="1 2">
    <name type="scientific">Dyadobacter endophyticus</name>
    <dbReference type="NCBI Taxonomy" id="1749036"/>
    <lineage>
        <taxon>Bacteria</taxon>
        <taxon>Pseudomonadati</taxon>
        <taxon>Bacteroidota</taxon>
        <taxon>Cytophagia</taxon>
        <taxon>Cytophagales</taxon>
        <taxon>Spirosomataceae</taxon>
        <taxon>Dyadobacter</taxon>
    </lineage>
</organism>
<name>A0ABQ1YCR6_9BACT</name>
<evidence type="ECO:0000313" key="1">
    <source>
        <dbReference type="EMBL" id="GGH21281.1"/>
    </source>
</evidence>
<proteinExistence type="predicted"/>
<accession>A0ABQ1YCR6</accession>
<comment type="caution">
    <text evidence="1">The sequence shown here is derived from an EMBL/GenBank/DDBJ whole genome shotgun (WGS) entry which is preliminary data.</text>
</comment>
<dbReference type="PANTHER" id="PTHR39473">
    <property type="match status" value="1"/>
</dbReference>
<keyword evidence="2" id="KW-1185">Reference proteome</keyword>
<sequence>MNDMNRQLTKSIQALLVQIGAMLDALSDEQYGRSLPVLSGASLGGHVRHVIEFFIELDRGYRTGDVNYDARRRDKAIEQQREVALAKLGSIAALLGKENKALLLTTATEAACFQVATNYERELVYNLEHAVHHMALMKIGMRALTSLPLPESFGVASSTIRYRQAQCAR</sequence>
<dbReference type="SUPFAM" id="SSF109854">
    <property type="entry name" value="DinB/YfiT-like putative metalloenzymes"/>
    <property type="match status" value="1"/>
</dbReference>